<organism evidence="3">
    <name type="scientific">Caldilineaceae bacterium SB0661_bin_32</name>
    <dbReference type="NCBI Taxonomy" id="2605255"/>
    <lineage>
        <taxon>Bacteria</taxon>
        <taxon>Bacillati</taxon>
        <taxon>Chloroflexota</taxon>
        <taxon>Caldilineae</taxon>
        <taxon>Caldilineales</taxon>
        <taxon>Caldilineaceae</taxon>
    </lineage>
</organism>
<feature type="domain" description="VWFA" evidence="2">
    <location>
        <begin position="15"/>
        <end position="191"/>
    </location>
</feature>
<sequence length="231" mass="25021">MPKLPGGPLARRPLHFIWIADCSGSMGYGGKIQSLNNAIREALPHMQDAAAENPNAEVMVRAVKFSSGASWHMASPVPVEQFRWDDLEANGVTDMGKALQLVAEQLDPEFMPQRALPPVLVLISDGHPTDDINSGLRDLMAQPWGTKAVRIAIAIGDDAEKNVLQRFIGHPELEPLQANNAESLVKFIKWVSTAVLKSASSPASQAVNTNQSTNVPLPPVPDPDVQVDDVW</sequence>
<dbReference type="InterPro" id="IPR036465">
    <property type="entry name" value="vWFA_dom_sf"/>
</dbReference>
<comment type="caution">
    <text evidence="3">The sequence shown here is derived from an EMBL/GenBank/DDBJ whole genome shotgun (WGS) entry which is preliminary data.</text>
</comment>
<dbReference type="EMBL" id="VXMH01000096">
    <property type="protein sequence ID" value="MYC96770.1"/>
    <property type="molecule type" value="Genomic_DNA"/>
</dbReference>
<gene>
    <name evidence="3" type="ORF">F4X14_17530</name>
</gene>
<name>A0A6B1D9Q7_9CHLR</name>
<reference evidence="3" key="1">
    <citation type="submission" date="2019-09" db="EMBL/GenBank/DDBJ databases">
        <title>Characterisation of the sponge microbiome using genome-centric metagenomics.</title>
        <authorList>
            <person name="Engelberts J.P."/>
            <person name="Robbins S.J."/>
            <person name="De Goeij J.M."/>
            <person name="Aranda M."/>
            <person name="Bell S.C."/>
            <person name="Webster N.S."/>
        </authorList>
    </citation>
    <scope>NUCLEOTIDE SEQUENCE</scope>
    <source>
        <strain evidence="3">SB0661_bin_32</strain>
    </source>
</reference>
<dbReference type="Pfam" id="PF00092">
    <property type="entry name" value="VWA"/>
    <property type="match status" value="1"/>
</dbReference>
<evidence type="ECO:0000256" key="1">
    <source>
        <dbReference type="SAM" id="MobiDB-lite"/>
    </source>
</evidence>
<proteinExistence type="predicted"/>
<feature type="compositionally biased region" description="Polar residues" evidence="1">
    <location>
        <begin position="201"/>
        <end position="214"/>
    </location>
</feature>
<dbReference type="SUPFAM" id="SSF53300">
    <property type="entry name" value="vWA-like"/>
    <property type="match status" value="1"/>
</dbReference>
<dbReference type="PROSITE" id="PS50234">
    <property type="entry name" value="VWFA"/>
    <property type="match status" value="1"/>
</dbReference>
<evidence type="ECO:0000259" key="2">
    <source>
        <dbReference type="PROSITE" id="PS50234"/>
    </source>
</evidence>
<feature type="region of interest" description="Disordered" evidence="1">
    <location>
        <begin position="201"/>
        <end position="231"/>
    </location>
</feature>
<accession>A0A6B1D9Q7</accession>
<dbReference type="SMART" id="SM00327">
    <property type="entry name" value="VWA"/>
    <property type="match status" value="1"/>
</dbReference>
<protein>
    <submittedName>
        <fullName evidence="3">VWA domain-containing protein</fullName>
    </submittedName>
</protein>
<dbReference type="Gene3D" id="3.40.50.410">
    <property type="entry name" value="von Willebrand factor, type A domain"/>
    <property type="match status" value="1"/>
</dbReference>
<evidence type="ECO:0000313" key="3">
    <source>
        <dbReference type="EMBL" id="MYC96770.1"/>
    </source>
</evidence>
<dbReference type="AlphaFoldDB" id="A0A6B1D9Q7"/>
<dbReference type="InterPro" id="IPR002035">
    <property type="entry name" value="VWF_A"/>
</dbReference>